<name>A0A1E1KQK6_9HELO</name>
<sequence>MSSVKLSRNYPQTPHYPYVRILTSDYKYLKMHLYARRSLGLHSLMLEATNRGSPSPRCIQDGIVYRLVE</sequence>
<organism evidence="1 2">
    <name type="scientific">Rhynchosporium agropyri</name>
    <dbReference type="NCBI Taxonomy" id="914238"/>
    <lineage>
        <taxon>Eukaryota</taxon>
        <taxon>Fungi</taxon>
        <taxon>Dikarya</taxon>
        <taxon>Ascomycota</taxon>
        <taxon>Pezizomycotina</taxon>
        <taxon>Leotiomycetes</taxon>
        <taxon>Helotiales</taxon>
        <taxon>Ploettnerulaceae</taxon>
        <taxon>Rhynchosporium</taxon>
    </lineage>
</organism>
<reference evidence="2" key="1">
    <citation type="submission" date="2016-03" db="EMBL/GenBank/DDBJ databases">
        <authorList>
            <person name="Guldener U."/>
        </authorList>
    </citation>
    <scope>NUCLEOTIDE SEQUENCE [LARGE SCALE GENOMIC DNA]</scope>
    <source>
        <strain evidence="2">04CH-RAC-A.6.1</strain>
    </source>
</reference>
<keyword evidence="2" id="KW-1185">Reference proteome</keyword>
<protein>
    <submittedName>
        <fullName evidence="1">Uncharacterized protein</fullName>
    </submittedName>
</protein>
<dbReference type="EMBL" id="FJUX01000044">
    <property type="protein sequence ID" value="CZT00299.1"/>
    <property type="molecule type" value="Genomic_DNA"/>
</dbReference>
<accession>A0A1E1KQK6</accession>
<dbReference type="AlphaFoldDB" id="A0A1E1KQK6"/>
<evidence type="ECO:0000313" key="1">
    <source>
        <dbReference type="EMBL" id="CZT00299.1"/>
    </source>
</evidence>
<proteinExistence type="predicted"/>
<dbReference type="Proteomes" id="UP000178912">
    <property type="component" value="Unassembled WGS sequence"/>
</dbReference>
<gene>
    <name evidence="1" type="ORF">RAG0_08384</name>
</gene>
<evidence type="ECO:0000313" key="2">
    <source>
        <dbReference type="Proteomes" id="UP000178912"/>
    </source>
</evidence>